<name>A0A1K2HRV0_9NEIS</name>
<dbReference type="Proteomes" id="UP000186513">
    <property type="component" value="Unassembled WGS sequence"/>
</dbReference>
<gene>
    <name evidence="2" type="ORF">SAMN02745887_03657</name>
</gene>
<evidence type="ECO:0000313" key="2">
    <source>
        <dbReference type="EMBL" id="SFZ79475.1"/>
    </source>
</evidence>
<dbReference type="PROSITE" id="PS51819">
    <property type="entry name" value="VOC"/>
    <property type="match status" value="1"/>
</dbReference>
<proteinExistence type="predicted"/>
<dbReference type="EMBL" id="FPKR01000018">
    <property type="protein sequence ID" value="SFZ79475.1"/>
    <property type="molecule type" value="Genomic_DNA"/>
</dbReference>
<dbReference type="AlphaFoldDB" id="A0A1K2HRV0"/>
<feature type="domain" description="VOC" evidence="1">
    <location>
        <begin position="10"/>
        <end position="135"/>
    </location>
</feature>
<reference evidence="2 3" key="1">
    <citation type="submission" date="2016-11" db="EMBL/GenBank/DDBJ databases">
        <authorList>
            <person name="Jaros S."/>
            <person name="Januszkiewicz K."/>
            <person name="Wedrychowicz H."/>
        </authorList>
    </citation>
    <scope>NUCLEOTIDE SEQUENCE [LARGE SCALE GENOMIC DNA]</scope>
    <source>
        <strain evidence="2 3">DSM 18899</strain>
    </source>
</reference>
<dbReference type="OrthoDB" id="9795306at2"/>
<keyword evidence="3" id="KW-1185">Reference proteome</keyword>
<dbReference type="PANTHER" id="PTHR34109:SF1">
    <property type="entry name" value="VOC DOMAIN-CONTAINING PROTEIN"/>
    <property type="match status" value="1"/>
</dbReference>
<evidence type="ECO:0000259" key="1">
    <source>
        <dbReference type="PROSITE" id="PS51819"/>
    </source>
</evidence>
<evidence type="ECO:0000313" key="3">
    <source>
        <dbReference type="Proteomes" id="UP000186513"/>
    </source>
</evidence>
<dbReference type="Pfam" id="PF00903">
    <property type="entry name" value="Glyoxalase"/>
    <property type="match status" value="1"/>
</dbReference>
<dbReference type="CDD" id="cd07246">
    <property type="entry name" value="VOC_like"/>
    <property type="match status" value="1"/>
</dbReference>
<dbReference type="STRING" id="1121279.SAMN02745887_03657"/>
<dbReference type="InterPro" id="IPR029068">
    <property type="entry name" value="Glyas_Bleomycin-R_OHBP_Dase"/>
</dbReference>
<sequence length="155" mass="16523">MIQVPAIPTGLAGPTPYLICRDADAAIGFYCRIFGATELMRLPGPDGKLMHAMLKLAEGHLMLADECPEMGALGPQAGSSGAVTLHLYVADVDDTLAAAVEAGAKLTMPATDMFWGDRYGRLEDPFGHQWSLATHLRDMTADEMQLAARSAFSAN</sequence>
<dbReference type="Gene3D" id="3.30.720.110">
    <property type="match status" value="1"/>
</dbReference>
<dbReference type="RefSeq" id="WP_072430135.1">
    <property type="nucleotide sequence ID" value="NZ_FPKR01000018.1"/>
</dbReference>
<dbReference type="SUPFAM" id="SSF54593">
    <property type="entry name" value="Glyoxalase/Bleomycin resistance protein/Dihydroxybiphenyl dioxygenase"/>
    <property type="match status" value="1"/>
</dbReference>
<dbReference type="InterPro" id="IPR004360">
    <property type="entry name" value="Glyas_Fos-R_dOase_dom"/>
</dbReference>
<accession>A0A1K2HRV0</accession>
<protein>
    <submittedName>
        <fullName evidence="2">Uncharacterized conserved protein PhnB, glyoxalase superfamily</fullName>
    </submittedName>
</protein>
<dbReference type="Gene3D" id="3.30.720.120">
    <property type="match status" value="1"/>
</dbReference>
<dbReference type="InterPro" id="IPR037523">
    <property type="entry name" value="VOC_core"/>
</dbReference>
<organism evidence="2 3">
    <name type="scientific">Chitinimonas taiwanensis DSM 18899</name>
    <dbReference type="NCBI Taxonomy" id="1121279"/>
    <lineage>
        <taxon>Bacteria</taxon>
        <taxon>Pseudomonadati</taxon>
        <taxon>Pseudomonadota</taxon>
        <taxon>Betaproteobacteria</taxon>
        <taxon>Neisseriales</taxon>
        <taxon>Chitinibacteraceae</taxon>
        <taxon>Chitinimonas</taxon>
    </lineage>
</organism>
<dbReference type="PANTHER" id="PTHR34109">
    <property type="entry name" value="BNAUNNG04460D PROTEIN-RELATED"/>
    <property type="match status" value="1"/>
</dbReference>